<proteinExistence type="predicted"/>
<dbReference type="EMBL" id="CP034669">
    <property type="protein sequence ID" value="QAT85006.1"/>
    <property type="molecule type" value="Genomic_DNA"/>
</dbReference>
<organism evidence="1 2">
    <name type="scientific">Corallococcus coralloides</name>
    <name type="common">Myxococcus coralloides</name>
    <dbReference type="NCBI Taxonomy" id="184914"/>
    <lineage>
        <taxon>Bacteria</taxon>
        <taxon>Pseudomonadati</taxon>
        <taxon>Myxococcota</taxon>
        <taxon>Myxococcia</taxon>
        <taxon>Myxococcales</taxon>
        <taxon>Cystobacterineae</taxon>
        <taxon>Myxococcaceae</taxon>
        <taxon>Corallococcus</taxon>
    </lineage>
</organism>
<reference evidence="1 2" key="1">
    <citation type="submission" date="2018-12" db="EMBL/GenBank/DDBJ databases">
        <title>Complete Genome Sequence of the Corallopyronin A producing Myxobacterium Corallococcus coralloides B035.</title>
        <authorList>
            <person name="Bouhired S.M."/>
            <person name="Rupp O."/>
            <person name="Blom J."/>
            <person name="Schaeberle T.F."/>
            <person name="Kehraus S."/>
            <person name="Schiefer A."/>
            <person name="Pfarr K."/>
            <person name="Goesmann A."/>
            <person name="Hoerauf A."/>
            <person name="Koenig G.M."/>
        </authorList>
    </citation>
    <scope>NUCLEOTIDE SEQUENCE [LARGE SCALE GENOMIC DNA]</scope>
    <source>
        <strain evidence="1 2">B035</strain>
    </source>
</reference>
<dbReference type="AlphaFoldDB" id="A0A410RT03"/>
<evidence type="ECO:0000313" key="2">
    <source>
        <dbReference type="Proteomes" id="UP000288758"/>
    </source>
</evidence>
<sequence>MCPAPARVQASDGPYQQQQKALNYLGDRDHPLIQSFDSITEGSFVRS</sequence>
<name>A0A410RT03_CORCK</name>
<gene>
    <name evidence="1" type="ORF">EJ065_3444</name>
</gene>
<dbReference type="Proteomes" id="UP000288758">
    <property type="component" value="Chromosome"/>
</dbReference>
<protein>
    <submittedName>
        <fullName evidence="1">Uncharacterized protein</fullName>
    </submittedName>
</protein>
<evidence type="ECO:0000313" key="1">
    <source>
        <dbReference type="EMBL" id="QAT85006.1"/>
    </source>
</evidence>
<accession>A0A410RT03</accession>